<protein>
    <submittedName>
        <fullName evidence="2">Uncharacterized protein</fullName>
    </submittedName>
</protein>
<dbReference type="EMBL" id="KV745463">
    <property type="protein sequence ID" value="OCK74516.1"/>
    <property type="molecule type" value="Genomic_DNA"/>
</dbReference>
<accession>A0A8E2DZS5</accession>
<dbReference type="AlphaFoldDB" id="A0A8E2DZS5"/>
<gene>
    <name evidence="2" type="ORF">K432DRAFT_398029</name>
</gene>
<proteinExistence type="predicted"/>
<name>A0A8E2DZS5_9PEZI</name>
<evidence type="ECO:0000256" key="1">
    <source>
        <dbReference type="SAM" id="MobiDB-lite"/>
    </source>
</evidence>
<feature type="region of interest" description="Disordered" evidence="1">
    <location>
        <begin position="61"/>
        <end position="121"/>
    </location>
</feature>
<feature type="compositionally biased region" description="Low complexity" evidence="1">
    <location>
        <begin position="102"/>
        <end position="119"/>
    </location>
</feature>
<evidence type="ECO:0000313" key="3">
    <source>
        <dbReference type="Proteomes" id="UP000250266"/>
    </source>
</evidence>
<keyword evidence="3" id="KW-1185">Reference proteome</keyword>
<organism evidence="2 3">
    <name type="scientific">Lepidopterella palustris CBS 459.81</name>
    <dbReference type="NCBI Taxonomy" id="1314670"/>
    <lineage>
        <taxon>Eukaryota</taxon>
        <taxon>Fungi</taxon>
        <taxon>Dikarya</taxon>
        <taxon>Ascomycota</taxon>
        <taxon>Pezizomycotina</taxon>
        <taxon>Dothideomycetes</taxon>
        <taxon>Pleosporomycetidae</taxon>
        <taxon>Mytilinidiales</taxon>
        <taxon>Argynnaceae</taxon>
        <taxon>Lepidopterella</taxon>
    </lineage>
</organism>
<dbReference type="Proteomes" id="UP000250266">
    <property type="component" value="Unassembled WGS sequence"/>
</dbReference>
<sequence>MKPRAVIKRPYSTYRRYLGSTKRKWRGEKKVEGLPKIPGALLTGVGAFIWENEQSASGMTVNRPRFEASKSDGISTNATRVEELGKASAAEDPVQEPGTCQSMNGSANRMNSNNMSHSSDTFLQREASQLKSTILQLAYKGIAQVGITPISLNKVNKSSAQQKTS</sequence>
<reference evidence="2 3" key="1">
    <citation type="journal article" date="2016" name="Nat. Commun.">
        <title>Ectomycorrhizal ecology is imprinted in the genome of the dominant symbiotic fungus Cenococcum geophilum.</title>
        <authorList>
            <consortium name="DOE Joint Genome Institute"/>
            <person name="Peter M."/>
            <person name="Kohler A."/>
            <person name="Ohm R.A."/>
            <person name="Kuo A."/>
            <person name="Krutzmann J."/>
            <person name="Morin E."/>
            <person name="Arend M."/>
            <person name="Barry K.W."/>
            <person name="Binder M."/>
            <person name="Choi C."/>
            <person name="Clum A."/>
            <person name="Copeland A."/>
            <person name="Grisel N."/>
            <person name="Haridas S."/>
            <person name="Kipfer T."/>
            <person name="LaButti K."/>
            <person name="Lindquist E."/>
            <person name="Lipzen A."/>
            <person name="Maire R."/>
            <person name="Meier B."/>
            <person name="Mihaltcheva S."/>
            <person name="Molinier V."/>
            <person name="Murat C."/>
            <person name="Poggeler S."/>
            <person name="Quandt C.A."/>
            <person name="Sperisen C."/>
            <person name="Tritt A."/>
            <person name="Tisserant E."/>
            <person name="Crous P.W."/>
            <person name="Henrissat B."/>
            <person name="Nehls U."/>
            <person name="Egli S."/>
            <person name="Spatafora J.W."/>
            <person name="Grigoriev I.V."/>
            <person name="Martin F.M."/>
        </authorList>
    </citation>
    <scope>NUCLEOTIDE SEQUENCE [LARGE SCALE GENOMIC DNA]</scope>
    <source>
        <strain evidence="2 3">CBS 459.81</strain>
    </source>
</reference>
<evidence type="ECO:0000313" key="2">
    <source>
        <dbReference type="EMBL" id="OCK74516.1"/>
    </source>
</evidence>